<gene>
    <name evidence="1" type="ORF">I5677_07975</name>
</gene>
<dbReference type="Proteomes" id="UP000623269">
    <property type="component" value="Unassembled WGS sequence"/>
</dbReference>
<dbReference type="Gene3D" id="3.30.70.1120">
    <property type="entry name" value="TT1725-like"/>
    <property type="match status" value="1"/>
</dbReference>
<name>A0A8J7L2K5_9FIRM</name>
<evidence type="ECO:0000313" key="2">
    <source>
        <dbReference type="Proteomes" id="UP000623269"/>
    </source>
</evidence>
<dbReference type="SUPFAM" id="SSF103007">
    <property type="entry name" value="Hypothetical protein TT1725"/>
    <property type="match status" value="1"/>
</dbReference>
<proteinExistence type="predicted"/>
<dbReference type="EMBL" id="JAEAGR010000006">
    <property type="protein sequence ID" value="MBH1940823.1"/>
    <property type="molecule type" value="Genomic_DNA"/>
</dbReference>
<protein>
    <submittedName>
        <fullName evidence="1">DUF503 domain-containing protein</fullName>
    </submittedName>
</protein>
<dbReference type="RefSeq" id="WP_197661042.1">
    <property type="nucleotide sequence ID" value="NZ_JAEAGR010000006.1"/>
</dbReference>
<dbReference type="InterPro" id="IPR007546">
    <property type="entry name" value="DUF503"/>
</dbReference>
<dbReference type="InterPro" id="IPR036746">
    <property type="entry name" value="TT1725-like_sf"/>
</dbReference>
<keyword evidence="2" id="KW-1185">Reference proteome</keyword>
<comment type="caution">
    <text evidence="1">The sequence shown here is derived from an EMBL/GenBank/DDBJ whole genome shotgun (WGS) entry which is preliminary data.</text>
</comment>
<dbReference type="PANTHER" id="PTHR36441:SF1">
    <property type="entry name" value="DUF503 DOMAIN-CONTAINING PROTEIN"/>
    <property type="match status" value="1"/>
</dbReference>
<dbReference type="PANTHER" id="PTHR36441">
    <property type="entry name" value="HYPOTHETICAL CYTOSOLIC PROTEIN"/>
    <property type="match status" value="1"/>
</dbReference>
<organism evidence="1 2">
    <name type="scientific">Mobilitalea sibirica</name>
    <dbReference type="NCBI Taxonomy" id="1462919"/>
    <lineage>
        <taxon>Bacteria</taxon>
        <taxon>Bacillati</taxon>
        <taxon>Bacillota</taxon>
        <taxon>Clostridia</taxon>
        <taxon>Lachnospirales</taxon>
        <taxon>Lachnospiraceae</taxon>
        <taxon>Mobilitalea</taxon>
    </lineage>
</organism>
<dbReference type="Pfam" id="PF04456">
    <property type="entry name" value="DUF503"/>
    <property type="match status" value="1"/>
</dbReference>
<sequence length="95" mass="10620">MVIGAVKIKIHTPWVHSLKEKRMVVKSICSKVQNKFNVSIAEIEEQDIHQIIVLGFACVSGAVTHADSTVDHILNFIEGNTEGEIINIERELIQD</sequence>
<accession>A0A8J7L2K5</accession>
<evidence type="ECO:0000313" key="1">
    <source>
        <dbReference type="EMBL" id="MBH1940823.1"/>
    </source>
</evidence>
<dbReference type="AlphaFoldDB" id="A0A8J7L2K5"/>
<reference evidence="1" key="1">
    <citation type="submission" date="2020-12" db="EMBL/GenBank/DDBJ databases">
        <title>M. sibirica DSM 26468T genome.</title>
        <authorList>
            <person name="Thieme N."/>
            <person name="Rettenmaier R."/>
            <person name="Zverlov V."/>
            <person name="Liebl W."/>
        </authorList>
    </citation>
    <scope>NUCLEOTIDE SEQUENCE</scope>
    <source>
        <strain evidence="1">DSM 26468</strain>
    </source>
</reference>